<dbReference type="EMBL" id="JAMOIL010000008">
    <property type="protein sequence ID" value="MCM0620164.1"/>
    <property type="molecule type" value="Genomic_DNA"/>
</dbReference>
<evidence type="ECO:0000313" key="2">
    <source>
        <dbReference type="Proteomes" id="UP001139485"/>
    </source>
</evidence>
<accession>A0A9X2D706</accession>
<dbReference type="Pfam" id="PF01663">
    <property type="entry name" value="Phosphodiest"/>
    <property type="match status" value="1"/>
</dbReference>
<keyword evidence="2" id="KW-1185">Reference proteome</keyword>
<dbReference type="InterPro" id="IPR006311">
    <property type="entry name" value="TAT_signal"/>
</dbReference>
<dbReference type="GO" id="GO:0016787">
    <property type="term" value="F:hydrolase activity"/>
    <property type="evidence" value="ECO:0007669"/>
    <property type="project" value="UniProtKB-ARBA"/>
</dbReference>
<dbReference type="AlphaFoldDB" id="A0A9X2D706"/>
<reference evidence="1" key="1">
    <citation type="submission" date="2022-05" db="EMBL/GenBank/DDBJ databases">
        <authorList>
            <person name="Tuo L."/>
        </authorList>
    </citation>
    <scope>NUCLEOTIDE SEQUENCE</scope>
    <source>
        <strain evidence="1">BSK12Z-4</strain>
    </source>
</reference>
<name>A0A9X2D706_9ACTN</name>
<comment type="caution">
    <text evidence="1">The sequence shown here is derived from an EMBL/GenBank/DDBJ whole genome shotgun (WGS) entry which is preliminary data.</text>
</comment>
<dbReference type="PANTHER" id="PTHR10151">
    <property type="entry name" value="ECTONUCLEOTIDE PYROPHOSPHATASE/PHOSPHODIESTERASE"/>
    <property type="match status" value="1"/>
</dbReference>
<dbReference type="InterPro" id="IPR002591">
    <property type="entry name" value="Phosphodiest/P_Trfase"/>
</dbReference>
<dbReference type="SUPFAM" id="SSF53649">
    <property type="entry name" value="Alkaline phosphatase-like"/>
    <property type="match status" value="1"/>
</dbReference>
<dbReference type="PANTHER" id="PTHR10151:SF120">
    <property type="entry name" value="BIS(5'-ADENOSYL)-TRIPHOSPHATASE"/>
    <property type="match status" value="1"/>
</dbReference>
<dbReference type="PROSITE" id="PS51318">
    <property type="entry name" value="TAT"/>
    <property type="match status" value="1"/>
</dbReference>
<protein>
    <submittedName>
        <fullName evidence="1">Alkaline phosphatase family protein</fullName>
    </submittedName>
</protein>
<dbReference type="Gene3D" id="3.40.720.10">
    <property type="entry name" value="Alkaline Phosphatase, subunit A"/>
    <property type="match status" value="1"/>
</dbReference>
<dbReference type="Proteomes" id="UP001139485">
    <property type="component" value="Unassembled WGS sequence"/>
</dbReference>
<dbReference type="InterPro" id="IPR017850">
    <property type="entry name" value="Alkaline_phosphatase_core_sf"/>
</dbReference>
<proteinExistence type="predicted"/>
<gene>
    <name evidence="1" type="ORF">M8330_07625</name>
</gene>
<evidence type="ECO:0000313" key="1">
    <source>
        <dbReference type="EMBL" id="MCM0620164.1"/>
    </source>
</evidence>
<organism evidence="1 2">
    <name type="scientific">Nocardioides bruguierae</name>
    <dbReference type="NCBI Taxonomy" id="2945102"/>
    <lineage>
        <taxon>Bacteria</taxon>
        <taxon>Bacillati</taxon>
        <taxon>Actinomycetota</taxon>
        <taxon>Actinomycetes</taxon>
        <taxon>Propionibacteriales</taxon>
        <taxon>Nocardioidaceae</taxon>
        <taxon>Nocardioides</taxon>
    </lineage>
</organism>
<dbReference type="RefSeq" id="WP_250826837.1">
    <property type="nucleotide sequence ID" value="NZ_JAMOIL010000008.1"/>
</dbReference>
<sequence>MCGTTRACADPAHRHVRPFERGAQALRTGRRTLLTGATAAAGAAAISVAASRPASAVVPTDTRRRAYVLVIDGCRPDEITRTLTPHLWALRQGGAWWPNARSMPVMETIPNHVMMMTGVRPDRTGVPSNAVYDRALGEVRDLDQESDIRVPTVIERLNAQGFTTGTVLSKEYLYGVFGERATYRWEPTPTLPVTGHAPDVFTMQAALDMLEADPHLMFVNLGDIDRFGHADVTGGTVKALRTTALVDTDHQVGRFVQALKDAGTWERSLVMVLADHSMDWSDGSDYITLSPLQEADDLLAGQVAIADNGGADLLYWTGPDAQRDEAVDRMLAIARSADGVLRAFSPARERARYRLGDEAGDVVAFCRAGRRFSDPDPWSNPIPGNHGHPATRPIPFFLSGGAGVVPSGQVSSAQASTMDVAPTVATFFGLRHGSRVYEGRARI</sequence>